<dbReference type="AlphaFoldDB" id="A0A9N8HEH3"/>
<keyword evidence="3" id="KW-1185">Reference proteome</keyword>
<proteinExistence type="predicted"/>
<feature type="region of interest" description="Disordered" evidence="1">
    <location>
        <begin position="1"/>
        <end position="100"/>
    </location>
</feature>
<evidence type="ECO:0000313" key="3">
    <source>
        <dbReference type="Proteomes" id="UP001153069"/>
    </source>
</evidence>
<accession>A0A9N8HEH3</accession>
<evidence type="ECO:0000313" key="2">
    <source>
        <dbReference type="EMBL" id="CAB9509817.1"/>
    </source>
</evidence>
<dbReference type="EMBL" id="CAICTM010000405">
    <property type="protein sequence ID" value="CAB9509817.1"/>
    <property type="molecule type" value="Genomic_DNA"/>
</dbReference>
<organism evidence="2 3">
    <name type="scientific">Seminavis robusta</name>
    <dbReference type="NCBI Taxonomy" id="568900"/>
    <lineage>
        <taxon>Eukaryota</taxon>
        <taxon>Sar</taxon>
        <taxon>Stramenopiles</taxon>
        <taxon>Ochrophyta</taxon>
        <taxon>Bacillariophyta</taxon>
        <taxon>Bacillariophyceae</taxon>
        <taxon>Bacillariophycidae</taxon>
        <taxon>Naviculales</taxon>
        <taxon>Naviculaceae</taxon>
        <taxon>Seminavis</taxon>
    </lineage>
</organism>
<protein>
    <submittedName>
        <fullName evidence="2">Uncharacterized protein</fullName>
    </submittedName>
</protein>
<sequence>MDSLLKRAEEEATQQYQDAESDAMKAQVEGTIEAKSEEDGETAKFTEIGSEEAGLATAEHLQEESQSEDLQKTYKTTTNQINETAKTEKVAKTTQKEATERERVPLGNTNQKGDRIQQTTVLCQTSGPSPRSTKDNPVEQVNRARPVGKENTLEETAGVPTKGLRRNTGPAAVGAHHVKPSAAVVGAQAHGNTTQETTGMAAKGLRRNTGTTAAEAHYVKPSAAVVGAHAQEHTLEVATGMPAKGLRRNTGTTAARAHHVPSATVVGAHAQENTLEVTTAATSHGARCLPDGRDGNVQLNY</sequence>
<name>A0A9N8HEH3_9STRA</name>
<evidence type="ECO:0000256" key="1">
    <source>
        <dbReference type="SAM" id="MobiDB-lite"/>
    </source>
</evidence>
<dbReference type="Proteomes" id="UP001153069">
    <property type="component" value="Unassembled WGS sequence"/>
</dbReference>
<feature type="compositionally biased region" description="Basic and acidic residues" evidence="1">
    <location>
        <begin position="1"/>
        <end position="10"/>
    </location>
</feature>
<feature type="compositionally biased region" description="Basic and acidic residues" evidence="1">
    <location>
        <begin position="32"/>
        <end position="44"/>
    </location>
</feature>
<feature type="region of interest" description="Disordered" evidence="1">
    <location>
        <begin position="147"/>
        <end position="172"/>
    </location>
</feature>
<comment type="caution">
    <text evidence="2">The sequence shown here is derived from an EMBL/GenBank/DDBJ whole genome shotgun (WGS) entry which is preliminary data.</text>
</comment>
<reference evidence="2" key="1">
    <citation type="submission" date="2020-06" db="EMBL/GenBank/DDBJ databases">
        <authorList>
            <consortium name="Plant Systems Biology data submission"/>
        </authorList>
    </citation>
    <scope>NUCLEOTIDE SEQUENCE</scope>
    <source>
        <strain evidence="2">D6</strain>
    </source>
</reference>
<feature type="compositionally biased region" description="Polar residues" evidence="1">
    <location>
        <begin position="73"/>
        <end position="82"/>
    </location>
</feature>
<feature type="compositionally biased region" description="Basic and acidic residues" evidence="1">
    <location>
        <begin position="85"/>
        <end position="100"/>
    </location>
</feature>
<gene>
    <name evidence="2" type="ORF">SEMRO_406_G136450.1</name>
</gene>